<evidence type="ECO:0000256" key="1">
    <source>
        <dbReference type="SAM" id="MobiDB-lite"/>
    </source>
</evidence>
<sequence length="797" mass="92340">MDTTNLSLDKEHLMYCVRMINNSRDETIEAIRKEPTSNMRMIERASRCVKDPNPLSSTMSTMSMKYPLSVDREKLLKSGMPSNYYLVENQSIEDTHFHGRILCKKEAIEWWIGKSEEPKKDTLDVINILLKQHRKEVSSYYDIPWQSVHIQWGTPNLERRRVSTRTPLIQIDPSIRDQAIMQVLMPDFVTPYQRVTNNDLKEIRDLSNLTLTGKMSLSSQIRILINQMDPRRRVLPVLAGSSEITASLKHALTHSNFLILGHETEEMRGSPTVTKILDKFGKNAQYEMSHSYMSQEQMSEILRKTTCLGEPIINYLSRTDIQETNYIKWMKVIINIKINSESESNGLKTSPVPTKITVRPMENMSGTPFFLYEGYEVVNFKYYDIRGNFTHNGDIIINVTTNYTTFVELSNCLAEIAIYCRWGMRGTKSRSYNTMKQEIRDLVHQRPFAPVNCTANSLNALISLKHPIGTCGALRLVKSSEYRICSFENPMIDSKGNIVSKHTNQVIHFPKHRRYPDPIPEEIDCKHPKMINHFNFKRLLKYKVAHFLENQKTLRTKIRIGVFDWENSAFVRFLKDNRTLSKTCRDILLASVDDAWNPGVSAFYYCFCFQAPLDCKNIKYDYVIQGQVIDLKAKKGIFRYQEKESSYFLFGTKLIRSSEIDYAAPINALLDGYKLSTKISNGHEIKSINFLEQHKEDINFGDTYIVYISGNAYQATRDPTVKYSMTQTALRQSKSRFLWLAGHQDEFTRKRVFVGEEEERSDEDIPAKRKRVNSDQDDSVACDPDFDYDDGTFEDDI</sequence>
<accession>A0A7T0M3F0</accession>
<name>A0A7T0M3F0_9ORTO</name>
<gene>
    <name evidence="2" type="primary">PB2</name>
</gene>
<reference evidence="2" key="1">
    <citation type="journal article" date="2019" name="PLoS Pathog.">
        <title>Re-assessing the diversity of negative strand RNA viruses in insects.</title>
        <authorList>
            <person name="Kafer S."/>
            <person name="Paraskevopoulou S."/>
            <person name="Zirkel F."/>
            <person name="Wieseke N."/>
            <person name="Donath A."/>
            <person name="Petersen M."/>
            <person name="Jones T.C."/>
            <person name="Liu S."/>
            <person name="Zhou X."/>
            <person name="Middendorf M."/>
            <person name="Junglen S."/>
            <person name="Misof B."/>
            <person name="Drosten C."/>
        </authorList>
    </citation>
    <scope>NUCLEOTIDE SEQUENCE</scope>
    <source>
        <strain evidence="2">OKIAV175</strain>
    </source>
</reference>
<evidence type="ECO:0000313" key="2">
    <source>
        <dbReference type="EMBL" id="QPL15313.1"/>
    </source>
</evidence>
<feature type="region of interest" description="Disordered" evidence="1">
    <location>
        <begin position="755"/>
        <end position="797"/>
    </location>
</feature>
<organism evidence="2">
    <name type="scientific">Hymenopteran orthomyxo-related virus OKIAV175</name>
    <dbReference type="NCBI Taxonomy" id="2792559"/>
    <lineage>
        <taxon>Viruses</taxon>
        <taxon>Riboviria</taxon>
        <taxon>Orthornavirae</taxon>
        <taxon>Negarnaviricota</taxon>
        <taxon>Polyploviricotina</taxon>
        <taxon>Insthoviricetes</taxon>
        <taxon>Articulavirales</taxon>
        <taxon>Orthomyxoviridae</taxon>
    </lineage>
</organism>
<feature type="compositionally biased region" description="Acidic residues" evidence="1">
    <location>
        <begin position="755"/>
        <end position="764"/>
    </location>
</feature>
<feature type="compositionally biased region" description="Acidic residues" evidence="1">
    <location>
        <begin position="775"/>
        <end position="797"/>
    </location>
</feature>
<protein>
    <submittedName>
        <fullName evidence="2">Polymerase PB2</fullName>
    </submittedName>
</protein>
<proteinExistence type="predicted"/>
<dbReference type="EMBL" id="MW288179">
    <property type="protein sequence ID" value="QPL15313.1"/>
    <property type="molecule type" value="Viral_cRNA"/>
</dbReference>